<name>A0A9P8N3H8_9HYPO</name>
<dbReference type="GeneID" id="68353077"/>
<protein>
    <submittedName>
        <fullName evidence="2">C6 finger domain-containing protein</fullName>
    </submittedName>
</protein>
<dbReference type="EMBL" id="JAIZPD010000003">
    <property type="protein sequence ID" value="KAH0965932.1"/>
    <property type="molecule type" value="Genomic_DNA"/>
</dbReference>
<proteinExistence type="predicted"/>
<evidence type="ECO:0000313" key="2">
    <source>
        <dbReference type="EMBL" id="KAH0965932.1"/>
    </source>
</evidence>
<dbReference type="GO" id="GO:0016491">
    <property type="term" value="F:oxidoreductase activity"/>
    <property type="evidence" value="ECO:0007669"/>
    <property type="project" value="InterPro"/>
</dbReference>
<dbReference type="InterPro" id="IPR018713">
    <property type="entry name" value="MPAB/Lcp_cat_dom"/>
</dbReference>
<dbReference type="InterPro" id="IPR046366">
    <property type="entry name" value="MPAB"/>
</dbReference>
<feature type="domain" description="ER-bound oxygenase mpaB/mpaB'/Rubber oxygenase catalytic" evidence="1">
    <location>
        <begin position="82"/>
        <end position="232"/>
    </location>
</feature>
<dbReference type="Proteomes" id="UP000824596">
    <property type="component" value="Unassembled WGS sequence"/>
</dbReference>
<dbReference type="PANTHER" id="PTHR36124:SF1">
    <property type="entry name" value="ER-BOUND OXYGENASE MPAB_MPAB'_RUBBER OXYGENASE CATALYTIC DOMAIN-CONTAINING PROTEIN"/>
    <property type="match status" value="1"/>
</dbReference>
<keyword evidence="3" id="KW-1185">Reference proteome</keyword>
<evidence type="ECO:0000313" key="3">
    <source>
        <dbReference type="Proteomes" id="UP000824596"/>
    </source>
</evidence>
<dbReference type="Pfam" id="PF09995">
    <property type="entry name" value="MPAB_Lcp_cat"/>
    <property type="match status" value="1"/>
</dbReference>
<comment type="caution">
    <text evidence="2">The sequence shown here is derived from an EMBL/GenBank/DDBJ whole genome shotgun (WGS) entry which is preliminary data.</text>
</comment>
<dbReference type="PANTHER" id="PTHR36124">
    <property type="match status" value="1"/>
</dbReference>
<dbReference type="AlphaFoldDB" id="A0A9P8N3H8"/>
<accession>A0A9P8N3H8</accession>
<organism evidence="2 3">
    <name type="scientific">Hirsutella rhossiliensis</name>
    <dbReference type="NCBI Taxonomy" id="111463"/>
    <lineage>
        <taxon>Eukaryota</taxon>
        <taxon>Fungi</taxon>
        <taxon>Dikarya</taxon>
        <taxon>Ascomycota</taxon>
        <taxon>Pezizomycotina</taxon>
        <taxon>Sordariomycetes</taxon>
        <taxon>Hypocreomycetidae</taxon>
        <taxon>Hypocreales</taxon>
        <taxon>Ophiocordycipitaceae</taxon>
        <taxon>Hirsutella</taxon>
    </lineage>
</organism>
<dbReference type="OrthoDB" id="545169at2759"/>
<reference evidence="2" key="1">
    <citation type="submission" date="2021-09" db="EMBL/GenBank/DDBJ databases">
        <title>A high-quality genome of the endoparasitic fungus Hirsutella rhossiliensis with a comparison of Hirsutella genomes reveals transposable elements contributing to genome size variation.</title>
        <authorList>
            <person name="Lin R."/>
            <person name="Jiao Y."/>
            <person name="Sun X."/>
            <person name="Ling J."/>
            <person name="Xie B."/>
            <person name="Cheng X."/>
        </authorList>
    </citation>
    <scope>NUCLEOTIDE SEQUENCE</scope>
    <source>
        <strain evidence="2">HR02</strain>
    </source>
</reference>
<dbReference type="RefSeq" id="XP_044723445.1">
    <property type="nucleotide sequence ID" value="XM_044862419.1"/>
</dbReference>
<sequence>MTSEDARAIACTSSALEFPLFCDLGLRYALLKSYTIDNVGKLLHAASDLVDPQQAAKRYEDTEVIYTFLGGHFPLSSPSLHKAVARMNYLHAPYIKSGKILNADLLYVLYLSMAEPVRFVNLYEWRCLTDMEVASHAALWKTVGSMMGINFSKELGKSEWKDGLEFMDDMTRWGVRYEDLHMHPLPEIQRLGAILVDMLLSAYPAMMRPLVYQMLHVILGDTMRHVLGLPEPGIAVSAFTYTLLLCRRLFLRYLTLPRISPVWIVSGPDPTTGKLHHNRYLKEPWYVPATAWTRWDLQAWMTRACGGMLPGDGGPRMKPDGFLFDDIGPLNRIGRGAAEMARIEEVVRGEAARKYPFAACKKL</sequence>
<evidence type="ECO:0000259" key="1">
    <source>
        <dbReference type="Pfam" id="PF09995"/>
    </source>
</evidence>
<gene>
    <name evidence="2" type="ORF">HRG_03948</name>
</gene>